<evidence type="ECO:0000256" key="2">
    <source>
        <dbReference type="ARBA" id="ARBA00010100"/>
    </source>
</evidence>
<dbReference type="EMBL" id="CP120956">
    <property type="protein sequence ID" value="WFF81614.1"/>
    <property type="molecule type" value="Genomic_DNA"/>
</dbReference>
<evidence type="ECO:0000256" key="7">
    <source>
        <dbReference type="ARBA" id="ARBA00023136"/>
    </source>
</evidence>
<feature type="transmembrane region" description="Helical" evidence="8">
    <location>
        <begin position="176"/>
        <end position="196"/>
    </location>
</feature>
<feature type="transmembrane region" description="Helical" evidence="8">
    <location>
        <begin position="62"/>
        <end position="83"/>
    </location>
</feature>
<dbReference type="GO" id="GO:0015129">
    <property type="term" value="F:lactate transmembrane transporter activity"/>
    <property type="evidence" value="ECO:0007669"/>
    <property type="project" value="InterPro"/>
</dbReference>
<protein>
    <submittedName>
        <fullName evidence="9">Transporter</fullName>
    </submittedName>
</protein>
<accession>A0AAX3SNS3</accession>
<gene>
    <name evidence="9" type="ORF">PYR84_02745</name>
</gene>
<keyword evidence="7 8" id="KW-0472">Membrane</keyword>
<evidence type="ECO:0000313" key="10">
    <source>
        <dbReference type="Proteomes" id="UP001219066"/>
    </source>
</evidence>
<keyword evidence="4" id="KW-1003">Cell membrane</keyword>
<comment type="subcellular location">
    <subcellularLocation>
        <location evidence="1">Cell membrane</location>
        <topology evidence="1">Multi-pass membrane protein</topology>
    </subcellularLocation>
</comment>
<dbReference type="RefSeq" id="WP_277849292.1">
    <property type="nucleotide sequence ID" value="NZ_CP120956.1"/>
</dbReference>
<dbReference type="GO" id="GO:0005886">
    <property type="term" value="C:plasma membrane"/>
    <property type="evidence" value="ECO:0007669"/>
    <property type="project" value="UniProtKB-SubCell"/>
</dbReference>
<dbReference type="Proteomes" id="UP001219066">
    <property type="component" value="Chromosome"/>
</dbReference>
<evidence type="ECO:0000313" key="9">
    <source>
        <dbReference type="EMBL" id="WFF81614.1"/>
    </source>
</evidence>
<comment type="similarity">
    <text evidence="2">Belongs to the lactate permease family.</text>
</comment>
<evidence type="ECO:0000256" key="8">
    <source>
        <dbReference type="SAM" id="Phobius"/>
    </source>
</evidence>
<organism evidence="9 10">
    <name type="scientific">Delftia tsuruhatensis</name>
    <dbReference type="NCBI Taxonomy" id="180282"/>
    <lineage>
        <taxon>Bacteria</taxon>
        <taxon>Pseudomonadati</taxon>
        <taxon>Pseudomonadota</taxon>
        <taxon>Betaproteobacteria</taxon>
        <taxon>Burkholderiales</taxon>
        <taxon>Comamonadaceae</taxon>
        <taxon>Delftia</taxon>
    </lineage>
</organism>
<evidence type="ECO:0000256" key="6">
    <source>
        <dbReference type="ARBA" id="ARBA00022989"/>
    </source>
</evidence>
<feature type="transmembrane region" description="Helical" evidence="8">
    <location>
        <begin position="343"/>
        <end position="366"/>
    </location>
</feature>
<feature type="transmembrane region" description="Helical" evidence="8">
    <location>
        <begin position="208"/>
        <end position="230"/>
    </location>
</feature>
<dbReference type="GO" id="GO:0015295">
    <property type="term" value="F:solute:proton symporter activity"/>
    <property type="evidence" value="ECO:0007669"/>
    <property type="project" value="TreeGrafter"/>
</dbReference>
<feature type="transmembrane region" description="Helical" evidence="8">
    <location>
        <begin position="372"/>
        <end position="393"/>
    </location>
</feature>
<feature type="transmembrane region" description="Helical" evidence="8">
    <location>
        <begin position="302"/>
        <end position="322"/>
    </location>
</feature>
<dbReference type="PANTHER" id="PTHR30003">
    <property type="entry name" value="L-LACTATE PERMEASE"/>
    <property type="match status" value="1"/>
</dbReference>
<evidence type="ECO:0000256" key="4">
    <source>
        <dbReference type="ARBA" id="ARBA00022475"/>
    </source>
</evidence>
<feature type="transmembrane region" description="Helical" evidence="8">
    <location>
        <begin position="236"/>
        <end position="256"/>
    </location>
</feature>
<dbReference type="AlphaFoldDB" id="A0AAX3SNS3"/>
<dbReference type="InterPro" id="IPR003804">
    <property type="entry name" value="Lactate_perm"/>
</dbReference>
<evidence type="ECO:0000256" key="1">
    <source>
        <dbReference type="ARBA" id="ARBA00004651"/>
    </source>
</evidence>
<sequence length="481" mass="48973">MATLLHLSPVFLVMSMLMLLRRPPVQAALAGAALVALLWLAETGLAASAAPAGAALAAARDTAVLFLSTAFVIVPGLGFVILIERMGVNQALSQWVRSLGLGPADQVVFIVLGLAPLLEAMTGFGVSLIATVPLLLSLFERRAALRMALAGMAIMPWGTLGLATVIGASLAHVDAAALAAVSSLTSAPVFLVLGALSLHLAGERGARAWLLLGGFGLLFVGVLHGISRWLGPEVAGVGAGFAVALGMLVRALLLRGTAQAAPGWPRQAWPYLALALAIVLLKLLALATQWDQRWIVQGAQVAWKPLASPGVALTLVLALLLARGAGRGVALAGALAARAKRSLLTIFFFLAMSQMMVKAGFLSGLVQMLAELAPAALAPIVAAFGALAGYMTGSNVGGNAIFMPAIALLPESSRLLLAAVHNSAAGHAALGSLSIVMLVLGLARTNAQEEGELVRFGFALACVNAAAVALAALVLAGPGVF</sequence>
<feature type="transmembrane region" description="Helical" evidence="8">
    <location>
        <begin position="148"/>
        <end position="170"/>
    </location>
</feature>
<keyword evidence="5 8" id="KW-0812">Transmembrane</keyword>
<evidence type="ECO:0000256" key="5">
    <source>
        <dbReference type="ARBA" id="ARBA00022692"/>
    </source>
</evidence>
<dbReference type="PANTHER" id="PTHR30003:SF0">
    <property type="entry name" value="GLYCOLATE PERMEASE GLCA-RELATED"/>
    <property type="match status" value="1"/>
</dbReference>
<proteinExistence type="inferred from homology"/>
<feature type="transmembrane region" description="Helical" evidence="8">
    <location>
        <begin position="456"/>
        <end position="476"/>
    </location>
</feature>
<feature type="transmembrane region" description="Helical" evidence="8">
    <location>
        <begin position="121"/>
        <end position="139"/>
    </location>
</feature>
<reference evidence="9" key="1">
    <citation type="submission" date="2023-03" db="EMBL/GenBank/DDBJ databases">
        <title>Synergistic degradation of erythromycin by symbiotic bacteria Ery-6A and Ery-6B and application in simulated water remediation.</title>
        <authorList>
            <person name="Xu S."/>
        </authorList>
    </citation>
    <scope>NUCLEOTIDE SEQUENCE</scope>
    <source>
        <strain evidence="9">Ery-6A</strain>
    </source>
</reference>
<evidence type="ECO:0000256" key="3">
    <source>
        <dbReference type="ARBA" id="ARBA00022448"/>
    </source>
</evidence>
<keyword evidence="6 8" id="KW-1133">Transmembrane helix</keyword>
<feature type="transmembrane region" description="Helical" evidence="8">
    <location>
        <begin position="268"/>
        <end position="290"/>
    </location>
</feature>
<keyword evidence="3" id="KW-0813">Transport</keyword>
<name>A0AAX3SNS3_9BURK</name>